<evidence type="ECO:0000256" key="2">
    <source>
        <dbReference type="ARBA" id="ARBA00006330"/>
    </source>
</evidence>
<dbReference type="InterPro" id="IPR003337">
    <property type="entry name" value="Trehalose_PPase"/>
</dbReference>
<dbReference type="Proteomes" id="UP000444721">
    <property type="component" value="Unassembled WGS sequence"/>
</dbReference>
<gene>
    <name evidence="4" type="ORF">FDP41_009397</name>
</gene>
<dbReference type="VEuPathDB" id="AmoebaDB:NF0102570"/>
<dbReference type="OMA" id="QTEAHYY"/>
<dbReference type="Gene3D" id="3.40.50.1000">
    <property type="entry name" value="HAD superfamily/HAD-like"/>
    <property type="match status" value="1"/>
</dbReference>
<evidence type="ECO:0000313" key="4">
    <source>
        <dbReference type="EMBL" id="KAF0972494.1"/>
    </source>
</evidence>
<protein>
    <submittedName>
        <fullName evidence="4">Uncharacterized protein</fullName>
    </submittedName>
</protein>
<dbReference type="SUPFAM" id="SSF53756">
    <property type="entry name" value="UDP-Glycosyltransferase/glycogen phosphorylase"/>
    <property type="match status" value="1"/>
</dbReference>
<dbReference type="VEuPathDB" id="AmoebaDB:FDP41_009397"/>
<organism evidence="4 5">
    <name type="scientific">Naegleria fowleri</name>
    <name type="common">Brain eating amoeba</name>
    <dbReference type="NCBI Taxonomy" id="5763"/>
    <lineage>
        <taxon>Eukaryota</taxon>
        <taxon>Discoba</taxon>
        <taxon>Heterolobosea</taxon>
        <taxon>Tetramitia</taxon>
        <taxon>Eutetramitia</taxon>
        <taxon>Vahlkampfiidae</taxon>
        <taxon>Naegleria</taxon>
    </lineage>
</organism>
<dbReference type="AlphaFoldDB" id="A0A6A5BES8"/>
<dbReference type="NCBIfam" id="TIGR01484">
    <property type="entry name" value="HAD-SF-IIB"/>
    <property type="match status" value="1"/>
</dbReference>
<proteinExistence type="inferred from homology"/>
<evidence type="ECO:0000256" key="3">
    <source>
        <dbReference type="SAM" id="MobiDB-lite"/>
    </source>
</evidence>
<name>A0A6A5BES8_NAEFO</name>
<comment type="similarity">
    <text evidence="1">In the N-terminal section; belongs to the glycosyltransferase 20 family.</text>
</comment>
<dbReference type="Gene3D" id="3.40.50.2000">
    <property type="entry name" value="Glycogen Phosphorylase B"/>
    <property type="match status" value="2"/>
</dbReference>
<dbReference type="InterPro" id="IPR036412">
    <property type="entry name" value="HAD-like_sf"/>
</dbReference>
<feature type="region of interest" description="Disordered" evidence="3">
    <location>
        <begin position="918"/>
        <end position="972"/>
    </location>
</feature>
<feature type="compositionally biased region" description="Low complexity" evidence="3">
    <location>
        <begin position="60"/>
        <end position="72"/>
    </location>
</feature>
<dbReference type="Gene3D" id="3.30.70.1020">
    <property type="entry name" value="Trehalose-6-phosphate phosphatase related protein, domain 2"/>
    <property type="match status" value="1"/>
</dbReference>
<dbReference type="InterPro" id="IPR001830">
    <property type="entry name" value="Glyco_trans_20"/>
</dbReference>
<dbReference type="VEuPathDB" id="AmoebaDB:NfTy_062120"/>
<feature type="region of interest" description="Disordered" evidence="3">
    <location>
        <begin position="1"/>
        <end position="118"/>
    </location>
</feature>
<evidence type="ECO:0000256" key="1">
    <source>
        <dbReference type="ARBA" id="ARBA00005409"/>
    </source>
</evidence>
<sequence length="1019" mass="113987">MQNPQSREDSNKRERSTPPPPPERPRSPSSASFLLNFDKKTVVNTGTPGALRRSGGVGVGSSSSPSPVMMGSKTNRTPPPSKTSSSSSSISTTTTTTSSTSNSSSSVSTTTSSGLKPKPFALNEFKDEILNLSNSTPSTVVEQVEEFKFGDLIVVSNRLPMTISRNPNAKSTFATGLNSSSQKISCNDSQNSSHGVSDGKKATAMMMHHHNHHSGTNKPHEQQQHNQQQQVPPHQESTPSNFLFKKSSGGLVTALTGMCKGQFKKDFKWIGWIGTAEFELEEEKEELRNELANFNQFPVFLEAEEAHKYYDGFSNGVLWPLFHYLYEKNVTFNMAEWEAYQRVNEKFADAVLEVYKENDAVWIHDYHLMLLPAILRQRRPDINIAFFLHIPFPSSEIYRILPVRSQLLEGLLASNMVAFHTYDFARHFLSSCTRTLGSDTTPRGLLHKGLFVSVHSLPIGIDPNMFREGVQSEDCRKILDDFKNVKYKGKKIVLGIDRLDYTKGVQLKFEAFEKFLTNYPQYANDTVLIQVGVPTRPNVLEYQELLSNVNETTGRINSTFGTLTHGFPVHFLYKSVALPELCALYTLADVCLVTSIRDGMNLVSSEYVVCQDEAVRLGLKAVKELGVLILSEFAGAARSLGGSIIINPNISIIMRNTASQWACDFMQEFEAACRYQKDPTVFNKLTLKGLPVLKPERLIPEYQSEQKRLFLFDYDGTLVKLARNPMLALPSERCIEMLKHLCSDPNNHVYVITGRDQYQMTEFVGAIKELGIASEHGLFCRHPNSEEFTSSLYNIDLESLDWIEMVREILEHVSSRTPGSFVEVKRSSLAFHYRNSDPDYGEWIVNELKLHLEMAFNSLPLEIIKGRNKVLEIRPQSVSKGACARKLIERGDYGFIFCAGDDNTDEAMFEEVERHSRKYLTPMSPTPSTPTLGTPSQVTSGSESPPWSPKPAQGHSPQSPHRYSPAVGGFSRNTSNITPKSVFSVFVGNDKIVTKARYHVGSVDHLMKLLEGLPVPSNH</sequence>
<dbReference type="CDD" id="cd01627">
    <property type="entry name" value="HAD_TPP"/>
    <property type="match status" value="1"/>
</dbReference>
<dbReference type="GeneID" id="68116613"/>
<dbReference type="SMR" id="A0A6A5BES8"/>
<comment type="caution">
    <text evidence="4">The sequence shown here is derived from an EMBL/GenBank/DDBJ whole genome shotgun (WGS) entry which is preliminary data.</text>
</comment>
<dbReference type="PANTHER" id="PTHR10788">
    <property type="entry name" value="TREHALOSE-6-PHOSPHATE SYNTHASE"/>
    <property type="match status" value="1"/>
</dbReference>
<dbReference type="CDD" id="cd03788">
    <property type="entry name" value="GT20_TPS"/>
    <property type="match status" value="1"/>
</dbReference>
<dbReference type="GO" id="GO:0005992">
    <property type="term" value="P:trehalose biosynthetic process"/>
    <property type="evidence" value="ECO:0007669"/>
    <property type="project" value="InterPro"/>
</dbReference>
<dbReference type="EMBL" id="VFQX01000068">
    <property type="protein sequence ID" value="KAF0972494.1"/>
    <property type="molecule type" value="Genomic_DNA"/>
</dbReference>
<feature type="compositionally biased region" description="Basic and acidic residues" evidence="3">
    <location>
        <begin position="1"/>
        <end position="16"/>
    </location>
</feature>
<dbReference type="Pfam" id="PF00982">
    <property type="entry name" value="Glyco_transf_20"/>
    <property type="match status" value="1"/>
</dbReference>
<comment type="similarity">
    <text evidence="2">In the C-terminal section; belongs to the trehalose phosphatase family.</text>
</comment>
<dbReference type="GO" id="GO:0004805">
    <property type="term" value="F:trehalose-phosphatase activity"/>
    <property type="evidence" value="ECO:0007669"/>
    <property type="project" value="TreeGrafter"/>
</dbReference>
<accession>A0A6A5BES8</accession>
<feature type="compositionally biased region" description="Low complexity" evidence="3">
    <location>
        <begin position="224"/>
        <end position="235"/>
    </location>
</feature>
<dbReference type="NCBIfam" id="TIGR00685">
    <property type="entry name" value="T6PP"/>
    <property type="match status" value="1"/>
</dbReference>
<dbReference type="OrthoDB" id="755951at2759"/>
<dbReference type="GO" id="GO:0003825">
    <property type="term" value="F:alpha,alpha-trehalose-phosphate synthase (UDP-forming) activity"/>
    <property type="evidence" value="ECO:0007669"/>
    <property type="project" value="TreeGrafter"/>
</dbReference>
<dbReference type="PANTHER" id="PTHR10788:SF106">
    <property type="entry name" value="BCDNA.GH08860"/>
    <property type="match status" value="1"/>
</dbReference>
<feature type="region of interest" description="Disordered" evidence="3">
    <location>
        <begin position="174"/>
        <end position="242"/>
    </location>
</feature>
<dbReference type="SUPFAM" id="SSF56784">
    <property type="entry name" value="HAD-like"/>
    <property type="match status" value="1"/>
</dbReference>
<dbReference type="InterPro" id="IPR023214">
    <property type="entry name" value="HAD_sf"/>
</dbReference>
<feature type="compositionally biased region" description="Low complexity" evidence="3">
    <location>
        <begin position="82"/>
        <end position="113"/>
    </location>
</feature>
<evidence type="ECO:0000313" key="5">
    <source>
        <dbReference type="Proteomes" id="UP000444721"/>
    </source>
</evidence>
<reference evidence="4 5" key="1">
    <citation type="journal article" date="2019" name="Sci. Rep.">
        <title>Nanopore sequencing improves the draft genome of the human pathogenic amoeba Naegleria fowleri.</title>
        <authorList>
            <person name="Liechti N."/>
            <person name="Schurch N."/>
            <person name="Bruggmann R."/>
            <person name="Wittwer M."/>
        </authorList>
    </citation>
    <scope>NUCLEOTIDE SEQUENCE [LARGE SCALE GENOMIC DNA]</scope>
    <source>
        <strain evidence="4 5">ATCC 30894</strain>
    </source>
</reference>
<feature type="compositionally biased region" description="Polar residues" evidence="3">
    <location>
        <begin position="174"/>
        <end position="195"/>
    </location>
</feature>
<dbReference type="Pfam" id="PF02358">
    <property type="entry name" value="Trehalose_PPase"/>
    <property type="match status" value="1"/>
</dbReference>
<dbReference type="VEuPathDB" id="AmoebaDB:NF0102550"/>
<dbReference type="InterPro" id="IPR006379">
    <property type="entry name" value="HAD-SF_hydro_IIB"/>
</dbReference>
<dbReference type="RefSeq" id="XP_044557208.1">
    <property type="nucleotide sequence ID" value="XM_044713350.1"/>
</dbReference>
<dbReference type="GO" id="GO:0005829">
    <property type="term" value="C:cytosol"/>
    <property type="evidence" value="ECO:0007669"/>
    <property type="project" value="TreeGrafter"/>
</dbReference>
<dbReference type="VEuPathDB" id="AmoebaDB:NF0102560"/>
<keyword evidence="5" id="KW-1185">Reference proteome</keyword>